<proteinExistence type="predicted"/>
<evidence type="ECO:0000313" key="2">
    <source>
        <dbReference type="EMBL" id="TCZ57991.1"/>
    </source>
</evidence>
<comment type="caution">
    <text evidence="2">The sequence shown here is derived from an EMBL/GenBank/DDBJ whole genome shotgun (WGS) entry which is preliminary data.</text>
</comment>
<dbReference type="Proteomes" id="UP000295023">
    <property type="component" value="Unassembled WGS sequence"/>
</dbReference>
<dbReference type="OrthoDB" id="8116725at2"/>
<name>A0A4R4DER2_9PROT</name>
<dbReference type="Pfam" id="PF06568">
    <property type="entry name" value="YjiS-like"/>
    <property type="match status" value="1"/>
</dbReference>
<accession>A0A4R4DER2</accession>
<feature type="domain" description="YjiS-like" evidence="1">
    <location>
        <begin position="15"/>
        <end position="48"/>
    </location>
</feature>
<organism evidence="2 3">
    <name type="scientific">Roseicella aquatilis</name>
    <dbReference type="NCBI Taxonomy" id="2527868"/>
    <lineage>
        <taxon>Bacteria</taxon>
        <taxon>Pseudomonadati</taxon>
        <taxon>Pseudomonadota</taxon>
        <taxon>Alphaproteobacteria</taxon>
        <taxon>Acetobacterales</taxon>
        <taxon>Roseomonadaceae</taxon>
        <taxon>Roseicella</taxon>
    </lineage>
</organism>
<sequence>MAEAFSRGLARLGNALFGWVQRSRLRAELEALSDRELADIGLTRGDIRRVLVEAEAKPQTPARRPVGMPVPRPV</sequence>
<reference evidence="2 3" key="1">
    <citation type="submission" date="2019-03" db="EMBL/GenBank/DDBJ databases">
        <title>Paracraurococcus aquatilis NE82 genome sequence.</title>
        <authorList>
            <person name="Zhao Y."/>
            <person name="Du Z."/>
        </authorList>
    </citation>
    <scope>NUCLEOTIDE SEQUENCE [LARGE SCALE GENOMIC DNA]</scope>
    <source>
        <strain evidence="2 3">NE82</strain>
    </source>
</reference>
<protein>
    <submittedName>
        <fullName evidence="2">DUF1127 domain-containing protein</fullName>
    </submittedName>
</protein>
<dbReference type="EMBL" id="SKBM01000017">
    <property type="protein sequence ID" value="TCZ57991.1"/>
    <property type="molecule type" value="Genomic_DNA"/>
</dbReference>
<evidence type="ECO:0000259" key="1">
    <source>
        <dbReference type="Pfam" id="PF06568"/>
    </source>
</evidence>
<keyword evidence="3" id="KW-1185">Reference proteome</keyword>
<gene>
    <name evidence="2" type="ORF">EXY23_17300</name>
</gene>
<dbReference type="AlphaFoldDB" id="A0A4R4DER2"/>
<dbReference type="InterPro" id="IPR009506">
    <property type="entry name" value="YjiS-like"/>
</dbReference>
<evidence type="ECO:0000313" key="3">
    <source>
        <dbReference type="Proteomes" id="UP000295023"/>
    </source>
</evidence>